<dbReference type="InterPro" id="IPR027417">
    <property type="entry name" value="P-loop_NTPase"/>
</dbReference>
<dbReference type="PANTHER" id="PTHR31594:SF16">
    <property type="entry name" value="SI:CH211-281L24.3"/>
    <property type="match status" value="1"/>
</dbReference>
<dbReference type="Proteomes" id="UP001311232">
    <property type="component" value="Unassembled WGS sequence"/>
</dbReference>
<dbReference type="PROSITE" id="PS50837">
    <property type="entry name" value="NACHT"/>
    <property type="match status" value="1"/>
</dbReference>
<feature type="domain" description="NACHT" evidence="6">
    <location>
        <begin position="142"/>
        <end position="258"/>
    </location>
</feature>
<dbReference type="SUPFAM" id="SSF47986">
    <property type="entry name" value="DEATH domain"/>
    <property type="match status" value="1"/>
</dbReference>
<dbReference type="InterPro" id="IPR052090">
    <property type="entry name" value="Cytolytic_pore-forming_toxin"/>
</dbReference>
<dbReference type="Pfam" id="PF00619">
    <property type="entry name" value="CARD"/>
    <property type="match status" value="1"/>
</dbReference>
<evidence type="ECO:0000313" key="7">
    <source>
        <dbReference type="EMBL" id="KAK5623897.1"/>
    </source>
</evidence>
<keyword evidence="3" id="KW-0399">Innate immunity</keyword>
<dbReference type="Gene3D" id="1.20.58.1200">
    <property type="entry name" value="RNA silencing suppressor P21, N-terminal domain"/>
    <property type="match status" value="5"/>
</dbReference>
<dbReference type="CDD" id="cd01671">
    <property type="entry name" value="CARD"/>
    <property type="match status" value="1"/>
</dbReference>
<dbReference type="CDD" id="cd00009">
    <property type="entry name" value="AAA"/>
    <property type="match status" value="1"/>
</dbReference>
<dbReference type="Gene3D" id="1.10.533.10">
    <property type="entry name" value="Death Domain, Fas"/>
    <property type="match status" value="1"/>
</dbReference>
<sequence>MACAKQSAKDYITNARVHLVGELRSLSVIVENLYQQGVLTDEEVSKIKAEKDDYDRTRAILDSVSRKGEAACYKLLRTIYLTRTLERPAPLFKNIHEASTEAKRFDLHHWISCFPFKEEEEMGPNYIQEPRSCHSDLLKTDKNILLVGKPGIGKTALSHEMLRLWTERDNKELDYMFYFDMREITNISPTMSLEDLLFTAYSEPDEGKDEILQDIERYSDNVTLILDGVTNLTSPMVQKLVDKDLLPDAKIIITCRPDDEEDLCLEDWLRVEVKGFSEETIRTYLSATLGEDHREVLSNVELLTLSHVPMYALMVAASCSSEDSLQPRTVTEIYINIVRFCLQNSNKSSIKNPNQFIRTKRNEILSLAEAAFNATQRKTVNLEELSCEDSCILSFLKPLVVKITCTKTAVRYSFLHYTMQEFFAALWLLKNPDEIREVFQQCFTEEMKHMKHLIPFMCRLLNEENPSLMSCLIPAVELKEKSDWFFKEMIKACFHPLFLCQCLYESQSSEACIYFLDKLDFYLDLSGENLDPYSCCAVAYVVTQSKERKIRLNLQDVTVSEQGMRQFFGCLQNVQWCGALMEQLWKIFLLSEEQMDYPTLLGLSGNLLYLPAVGRRKLFDRAVKVMQKMTKVNVCLYGDRDDPLCDTLCKSLLDALPYISSLRMTYRTAGLLNQEECNDTMEKAPAVWTIKLSERKTSTLLEVLKLQSEKKQVNLTGFSREESEVKSFLQCLPYISQLSFATEPSASSEDIAFLEMLFCAAAEMKQQKGVNMLELLLSVCTYKGIPLKWKFGDFLLDLYSSKTETDQNFSSFQSVLQSAPAVWFINLSKRKTSIFVEVVKLQSDKKQINLTGWSHEENEARSFLQCLPYISQLSVVPLCSNPVEQTRFLTKLFSAAAEREKQTGEKMLELVAFVPKSAKLHEETRFLVNMFCAAAEREQQTGEKMLEMLASVCKFKIIPVSDTDMLEQSQRAFLLDLYSQVMAYLSERKTSILHKELKLQSEKRQVVLKGCSHEESEVRSFLQCLPYISQLRFEPWISEASEEISDFLQSSDLHEQTRFLVNLFCAAAEREQQTGEKILELLASVCRYETFPFKDSGKYQMDFLLDLYSQMKDRETKTGLSLLPSLQSVFQSAPAVWTIKLSERKTSILLEVLKLQSEKKPVKLMVCSYEESEVRSFLQFLPYISELSYSFDDWDDGSYDPDGQTRFFVNLLSVAAEREQLTGEKMLELLASVCTYKGFPFNDSDSDDKDQSDFLLDLYSQVRDCETKTGLSLLPSLQSVFQSAPAVWTIDLSESRTFILLEVLKLQSEKKPVKLTDFSYEKSETQLRVYKASTFSTIIIILLFCAEKNFTNMDLALVLLAHMPPSAPDLDPLSRGSDHRFLHSISKGSDHLSLHLVSSEHWSLLLFAPVLKSLLLASSCCCLNQYCVVTPQFLFPSSLMRPSMWACLCLKLCFQVLQLGDQGGLASSSSSPSHIPVSGLSN</sequence>
<dbReference type="InterPro" id="IPR003593">
    <property type="entry name" value="AAA+_ATPase"/>
</dbReference>
<name>A0AAV9STU1_9TELE</name>
<evidence type="ECO:0000256" key="3">
    <source>
        <dbReference type="ARBA" id="ARBA00022588"/>
    </source>
</evidence>
<dbReference type="InterPro" id="IPR001315">
    <property type="entry name" value="CARD"/>
</dbReference>
<comment type="subcellular location">
    <subcellularLocation>
        <location evidence="1">Cytoplasm</location>
    </subcellularLocation>
</comment>
<dbReference type="InterPro" id="IPR007111">
    <property type="entry name" value="NACHT_NTPase"/>
</dbReference>
<accession>A0AAV9STU1</accession>
<keyword evidence="8" id="KW-1185">Reference proteome</keyword>
<dbReference type="GO" id="GO:0042981">
    <property type="term" value="P:regulation of apoptotic process"/>
    <property type="evidence" value="ECO:0007669"/>
    <property type="project" value="InterPro"/>
</dbReference>
<evidence type="ECO:0000259" key="5">
    <source>
        <dbReference type="PROSITE" id="PS50209"/>
    </source>
</evidence>
<dbReference type="GO" id="GO:0005737">
    <property type="term" value="C:cytoplasm"/>
    <property type="evidence" value="ECO:0007669"/>
    <property type="project" value="UniProtKB-SubCell"/>
</dbReference>
<proteinExistence type="predicted"/>
<dbReference type="PROSITE" id="PS50209">
    <property type="entry name" value="CARD"/>
    <property type="match status" value="1"/>
</dbReference>
<dbReference type="InterPro" id="IPR011029">
    <property type="entry name" value="DEATH-like_dom_sf"/>
</dbReference>
<dbReference type="EMBL" id="JAHHUM010000010">
    <property type="protein sequence ID" value="KAK5623897.1"/>
    <property type="molecule type" value="Genomic_DNA"/>
</dbReference>
<dbReference type="PANTHER" id="PTHR31594">
    <property type="entry name" value="AIG1-TYPE G DOMAIN-CONTAINING PROTEIN"/>
    <property type="match status" value="1"/>
</dbReference>
<keyword evidence="2" id="KW-0963">Cytoplasm</keyword>
<reference evidence="7 8" key="1">
    <citation type="submission" date="2021-06" db="EMBL/GenBank/DDBJ databases">
        <authorList>
            <person name="Palmer J.M."/>
        </authorList>
    </citation>
    <scope>NUCLEOTIDE SEQUENCE [LARGE SCALE GENOMIC DNA]</scope>
    <source>
        <strain evidence="7 8">MEX-2019</strain>
        <tissue evidence="7">Muscle</tissue>
    </source>
</reference>
<dbReference type="SMART" id="SM00114">
    <property type="entry name" value="CARD"/>
    <property type="match status" value="1"/>
</dbReference>
<keyword evidence="4" id="KW-0391">Immunity</keyword>
<dbReference type="Pfam" id="PF05729">
    <property type="entry name" value="NACHT"/>
    <property type="match status" value="1"/>
</dbReference>
<dbReference type="SMART" id="SM00382">
    <property type="entry name" value="AAA"/>
    <property type="match status" value="1"/>
</dbReference>
<dbReference type="SUPFAM" id="SSF52540">
    <property type="entry name" value="P-loop containing nucleoside triphosphate hydrolases"/>
    <property type="match status" value="1"/>
</dbReference>
<evidence type="ECO:0000313" key="8">
    <source>
        <dbReference type="Proteomes" id="UP001311232"/>
    </source>
</evidence>
<gene>
    <name evidence="7" type="ORF">CRENBAI_000182</name>
</gene>
<protein>
    <submittedName>
        <fullName evidence="7">Uncharacterized protein</fullName>
    </submittedName>
</protein>
<feature type="domain" description="CARD" evidence="5">
    <location>
        <begin position="4"/>
        <end position="79"/>
    </location>
</feature>
<organism evidence="7 8">
    <name type="scientific">Crenichthys baileyi</name>
    <name type="common">White River springfish</name>
    <dbReference type="NCBI Taxonomy" id="28760"/>
    <lineage>
        <taxon>Eukaryota</taxon>
        <taxon>Metazoa</taxon>
        <taxon>Chordata</taxon>
        <taxon>Craniata</taxon>
        <taxon>Vertebrata</taxon>
        <taxon>Euteleostomi</taxon>
        <taxon>Actinopterygii</taxon>
        <taxon>Neopterygii</taxon>
        <taxon>Teleostei</taxon>
        <taxon>Neoteleostei</taxon>
        <taxon>Acanthomorphata</taxon>
        <taxon>Ovalentaria</taxon>
        <taxon>Atherinomorphae</taxon>
        <taxon>Cyprinodontiformes</taxon>
        <taxon>Goodeidae</taxon>
        <taxon>Crenichthys</taxon>
    </lineage>
</organism>
<evidence type="ECO:0000259" key="6">
    <source>
        <dbReference type="PROSITE" id="PS50837"/>
    </source>
</evidence>
<dbReference type="GO" id="GO:0045087">
    <property type="term" value="P:innate immune response"/>
    <property type="evidence" value="ECO:0007669"/>
    <property type="project" value="UniProtKB-KW"/>
</dbReference>
<evidence type="ECO:0000256" key="1">
    <source>
        <dbReference type="ARBA" id="ARBA00004496"/>
    </source>
</evidence>
<dbReference type="Gene3D" id="3.40.50.300">
    <property type="entry name" value="P-loop containing nucleotide triphosphate hydrolases"/>
    <property type="match status" value="1"/>
</dbReference>
<comment type="caution">
    <text evidence="7">The sequence shown here is derived from an EMBL/GenBank/DDBJ whole genome shotgun (WGS) entry which is preliminary data.</text>
</comment>
<evidence type="ECO:0000256" key="2">
    <source>
        <dbReference type="ARBA" id="ARBA00022490"/>
    </source>
</evidence>
<evidence type="ECO:0000256" key="4">
    <source>
        <dbReference type="ARBA" id="ARBA00022859"/>
    </source>
</evidence>